<evidence type="ECO:0000256" key="1">
    <source>
        <dbReference type="SAM" id="MobiDB-lite"/>
    </source>
</evidence>
<reference evidence="2 3" key="1">
    <citation type="journal article" date="2015" name="Biotechnol. Biofuels">
        <title>Enhanced degradation of softwood versus hardwood by the white-rot fungus Pycnoporus coccineus.</title>
        <authorList>
            <person name="Couturier M."/>
            <person name="Navarro D."/>
            <person name="Chevret D."/>
            <person name="Henrissat B."/>
            <person name="Piumi F."/>
            <person name="Ruiz-Duenas F.J."/>
            <person name="Martinez A.T."/>
            <person name="Grigoriev I.V."/>
            <person name="Riley R."/>
            <person name="Lipzen A."/>
            <person name="Berrin J.G."/>
            <person name="Master E.R."/>
            <person name="Rosso M.N."/>
        </authorList>
    </citation>
    <scope>NUCLEOTIDE SEQUENCE [LARGE SCALE GENOMIC DNA]</scope>
    <source>
        <strain evidence="2 3">BRFM310</strain>
    </source>
</reference>
<feature type="region of interest" description="Disordered" evidence="1">
    <location>
        <begin position="562"/>
        <end position="597"/>
    </location>
</feature>
<feature type="region of interest" description="Disordered" evidence="1">
    <location>
        <begin position="667"/>
        <end position="719"/>
    </location>
</feature>
<name>A0A1Y2IYR1_TRAC3</name>
<evidence type="ECO:0000313" key="2">
    <source>
        <dbReference type="EMBL" id="OSD05112.1"/>
    </source>
</evidence>
<dbReference type="Pfam" id="PF18759">
    <property type="entry name" value="Plavaka"/>
    <property type="match status" value="1"/>
</dbReference>
<dbReference type="InterPro" id="IPR041078">
    <property type="entry name" value="Plavaka"/>
</dbReference>
<organism evidence="2 3">
    <name type="scientific">Trametes coccinea (strain BRFM310)</name>
    <name type="common">Pycnoporus coccineus</name>
    <dbReference type="NCBI Taxonomy" id="1353009"/>
    <lineage>
        <taxon>Eukaryota</taxon>
        <taxon>Fungi</taxon>
        <taxon>Dikarya</taxon>
        <taxon>Basidiomycota</taxon>
        <taxon>Agaricomycotina</taxon>
        <taxon>Agaricomycetes</taxon>
        <taxon>Polyporales</taxon>
        <taxon>Polyporaceae</taxon>
        <taxon>Trametes</taxon>
    </lineage>
</organism>
<evidence type="ECO:0000313" key="3">
    <source>
        <dbReference type="Proteomes" id="UP000193067"/>
    </source>
</evidence>
<dbReference type="EMBL" id="KZ084094">
    <property type="protein sequence ID" value="OSD05112.1"/>
    <property type="molecule type" value="Genomic_DNA"/>
</dbReference>
<gene>
    <name evidence="2" type="ORF">PYCCODRAFT_1385676</name>
</gene>
<dbReference type="Proteomes" id="UP000193067">
    <property type="component" value="Unassembled WGS sequence"/>
</dbReference>
<dbReference type="AlphaFoldDB" id="A0A1Y2IYR1"/>
<sequence length="941" mass="106650">MRWYYSGSAVKSAGELDRLVHDVILAPDFDPQDFLGFRAKKELERMDTPIDGAELAREETFSAEDGWRRGSVHISLPKAKIRHDSETAAPTFEVENIIYRPFLASIKAAYEDAVAERYHHIPFQLFANSPPSTAAPASPDPSDPTQRLYSEAYNADTLKELDEAIQLKAKDDREQDDPPDLEYAVAPIGLYSDSTHLTNFGTASLWPVYFWILGLSKYIRAMPSSFATHHLAYMPSLPDVIQRAYEQAYGVPPTAAVLRFCKKELFQQIWLLLLDDDFVHAYVHGFVVKCADGITRRLFPRILTYSADYPEKCLIACIKYLGRCPCPGCLITKDRIHLMGTKNDLSNRHRKKRTDTPWLRMLLERIRGWIFGRGIAPEGKRVEALLGASSTSPTQSAFSKRLGSFGFDIYRALVPDVMHEVELGVWKSTLTHLVRIVVSLGPSTVNTFNARFANIPTFGRDTIRRFGANVAGLKKLAARDFEDMLQCAIPVFENLLGSAHDRLVRHMLFQLAMVHALAKLRLHSEATLTVFECVIASLGRAMRVFASKVCPDYDTRELDKEVEARQRRQARKSSKSKASGRAQDVTPLAHSKGHADRARKDFNLNTYKFHSLGDYATTVRLVGSLDGPSTVTGELEHRRVKRFYARTNKNFQFGLQIARHERRERIVNDPRRQPSSQPPPPHTKGGKARRGRPRQHTSLRLDPQEPEDISSCSPTAHTEISEELRHPLEINGFVYDNEGDPAVEDFIPKLHRHVYARLVAGAGSPPDRNLAPTERELASLRIRNNRLYMHRRMLVNYTSYDMRREQDSISTRCHPDIMLLAEPGSIHPYMYARVLGMFHVSAYVAGRSNDEPTLLQVLWIRWYNFDATSPWGPESGRLPRVSFAPLDDDPFGFISPDQVLRGVHLIPAFAHGLSDSALPGYSIARLEDEEDEDFCYYYVGM</sequence>
<dbReference type="STRING" id="1353009.A0A1Y2IYR1"/>
<accession>A0A1Y2IYR1</accession>
<keyword evidence="3" id="KW-1185">Reference proteome</keyword>
<protein>
    <recommendedName>
        <fullName evidence="4">Transposase domain-containing protein</fullName>
    </recommendedName>
</protein>
<evidence type="ECO:0008006" key="4">
    <source>
        <dbReference type="Google" id="ProtNLM"/>
    </source>
</evidence>
<proteinExistence type="predicted"/>
<dbReference type="OrthoDB" id="2687259at2759"/>
<feature type="compositionally biased region" description="Basic residues" evidence="1">
    <location>
        <begin position="684"/>
        <end position="697"/>
    </location>
</feature>